<dbReference type="GO" id="GO:0055052">
    <property type="term" value="C:ATP-binding cassette (ABC) transporter complex, substrate-binding subunit-containing"/>
    <property type="evidence" value="ECO:0007669"/>
    <property type="project" value="TreeGrafter"/>
</dbReference>
<dbReference type="InterPro" id="IPR027417">
    <property type="entry name" value="P-loop_NTPase"/>
</dbReference>
<feature type="compositionally biased region" description="Low complexity" evidence="4">
    <location>
        <begin position="175"/>
        <end position="184"/>
    </location>
</feature>
<evidence type="ECO:0000256" key="4">
    <source>
        <dbReference type="SAM" id="MobiDB-lite"/>
    </source>
</evidence>
<gene>
    <name evidence="6" type="ORF">IDH44_17760</name>
</gene>
<dbReference type="GO" id="GO:0016887">
    <property type="term" value="F:ATP hydrolysis activity"/>
    <property type="evidence" value="ECO:0007669"/>
    <property type="project" value="InterPro"/>
</dbReference>
<keyword evidence="6" id="KW-0547">Nucleotide-binding</keyword>
<dbReference type="AlphaFoldDB" id="A0A927BUG4"/>
<dbReference type="PANTHER" id="PTHR43875:SF15">
    <property type="entry name" value="TREHALOSE IMPORT ATP-BINDING PROTEIN SUGC"/>
    <property type="match status" value="1"/>
</dbReference>
<evidence type="ECO:0000313" key="7">
    <source>
        <dbReference type="Proteomes" id="UP000621560"/>
    </source>
</evidence>
<dbReference type="Gene3D" id="2.40.50.100">
    <property type="match status" value="1"/>
</dbReference>
<dbReference type="SUPFAM" id="SSF52540">
    <property type="entry name" value="P-loop containing nucleoside triphosphate hydrolases"/>
    <property type="match status" value="1"/>
</dbReference>
<accession>A0A927BUG4</accession>
<evidence type="ECO:0000256" key="2">
    <source>
        <dbReference type="ARBA" id="ARBA00022967"/>
    </source>
</evidence>
<dbReference type="Proteomes" id="UP000621560">
    <property type="component" value="Unassembled WGS sequence"/>
</dbReference>
<dbReference type="InterPro" id="IPR047641">
    <property type="entry name" value="ABC_transpr_MalK/UgpC-like"/>
</dbReference>
<feature type="region of interest" description="Disordered" evidence="4">
    <location>
        <begin position="175"/>
        <end position="222"/>
    </location>
</feature>
<dbReference type="PANTHER" id="PTHR43875">
    <property type="entry name" value="MALTODEXTRIN IMPORT ATP-BINDING PROTEIN MSMX"/>
    <property type="match status" value="1"/>
</dbReference>
<sequence>MPKAERTRLVTEIADTVGLTPHLRKKPEFLSGGERQRVALARAMVKQPAVFLMDEPLSNLDAKLRQQMRMELIELHARLGATFVYVTHDQVEAMSMGTRIVLMNHGRIMQADTPHGLYHDPANLFACQFIGTPPMNVLELTSLSAAEQAEAPPGATYIGFRPEKARLLAPAAANGAGGTLTEAGPELRASAEERSSAAASEPEARDVTMESQRAAVKMSAEQGGVTGSAAAAATGPGPGAATVEAEQGALTLEARLSARELLGAEIVYKAQLPCGASVAVKCFDQAERPLGAVRLQVRREHLYYFDGEQQRIRPVLQTAATAQSESRHGAPADPSARQPAAAAVPQAGPVADDRSGSSQARREPTGSEQAGGGLTGSGREPSVPAGSAR</sequence>
<evidence type="ECO:0000256" key="1">
    <source>
        <dbReference type="ARBA" id="ARBA00022475"/>
    </source>
</evidence>
<dbReference type="Gene3D" id="3.40.50.300">
    <property type="entry name" value="P-loop containing nucleotide triphosphate hydrolases"/>
    <property type="match status" value="1"/>
</dbReference>
<keyword evidence="7" id="KW-1185">Reference proteome</keyword>
<keyword evidence="1" id="KW-1003">Cell membrane</keyword>
<organism evidence="6 7">
    <name type="scientific">Paenibacillus sabuli</name>
    <dbReference type="NCBI Taxonomy" id="2772509"/>
    <lineage>
        <taxon>Bacteria</taxon>
        <taxon>Bacillati</taxon>
        <taxon>Bacillota</taxon>
        <taxon>Bacilli</taxon>
        <taxon>Bacillales</taxon>
        <taxon>Paenibacillaceae</taxon>
        <taxon>Paenibacillus</taxon>
    </lineage>
</organism>
<keyword evidence="6" id="KW-0067">ATP-binding</keyword>
<dbReference type="InterPro" id="IPR003439">
    <property type="entry name" value="ABC_transporter-like_ATP-bd"/>
</dbReference>
<keyword evidence="3" id="KW-0472">Membrane</keyword>
<feature type="region of interest" description="Disordered" evidence="4">
    <location>
        <begin position="317"/>
        <end position="389"/>
    </location>
</feature>
<dbReference type="GO" id="GO:0005524">
    <property type="term" value="F:ATP binding"/>
    <property type="evidence" value="ECO:0007669"/>
    <property type="project" value="UniProtKB-KW"/>
</dbReference>
<reference evidence="6" key="1">
    <citation type="submission" date="2020-09" db="EMBL/GenBank/DDBJ databases">
        <title>A novel bacterium of genus Paenibacillus, isolated from South China Sea.</title>
        <authorList>
            <person name="Huang H."/>
            <person name="Mo K."/>
            <person name="Hu Y."/>
        </authorList>
    </citation>
    <scope>NUCLEOTIDE SEQUENCE</scope>
    <source>
        <strain evidence="6">IB182496</strain>
    </source>
</reference>
<evidence type="ECO:0000256" key="3">
    <source>
        <dbReference type="ARBA" id="ARBA00023136"/>
    </source>
</evidence>
<dbReference type="EMBL" id="JACXIZ010000031">
    <property type="protein sequence ID" value="MBD2847047.1"/>
    <property type="molecule type" value="Genomic_DNA"/>
</dbReference>
<feature type="domain" description="ABC transporter" evidence="5">
    <location>
        <begin position="10"/>
        <end position="57"/>
    </location>
</feature>
<dbReference type="PROSITE" id="PS00211">
    <property type="entry name" value="ABC_TRANSPORTER_1"/>
    <property type="match status" value="1"/>
</dbReference>
<keyword evidence="2" id="KW-1278">Translocase</keyword>
<name>A0A927BUG4_9BACL</name>
<comment type="caution">
    <text evidence="6">The sequence shown here is derived from an EMBL/GenBank/DDBJ whole genome shotgun (WGS) entry which is preliminary data.</text>
</comment>
<dbReference type="Pfam" id="PF00005">
    <property type="entry name" value="ABC_tran"/>
    <property type="match status" value="1"/>
</dbReference>
<evidence type="ECO:0000313" key="6">
    <source>
        <dbReference type="EMBL" id="MBD2847047.1"/>
    </source>
</evidence>
<evidence type="ECO:0000259" key="5">
    <source>
        <dbReference type="Pfam" id="PF00005"/>
    </source>
</evidence>
<protein>
    <submittedName>
        <fullName evidence="6">ABC transporter ATP-binding protein</fullName>
    </submittedName>
</protein>
<proteinExistence type="predicted"/>
<feature type="compositionally biased region" description="Basic and acidic residues" evidence="4">
    <location>
        <begin position="351"/>
        <end position="365"/>
    </location>
</feature>
<dbReference type="InterPro" id="IPR017871">
    <property type="entry name" value="ABC_transporter-like_CS"/>
</dbReference>
<feature type="compositionally biased region" description="Low complexity" evidence="4">
    <location>
        <begin position="331"/>
        <end position="350"/>
    </location>
</feature>